<feature type="compositionally biased region" description="Low complexity" evidence="8">
    <location>
        <begin position="333"/>
        <end position="346"/>
    </location>
</feature>
<protein>
    <submittedName>
        <fullName evidence="10">FecCD family ABC transporter permease</fullName>
    </submittedName>
</protein>
<feature type="region of interest" description="Disordered" evidence="8">
    <location>
        <begin position="331"/>
        <end position="394"/>
    </location>
</feature>
<dbReference type="Gene3D" id="1.10.3470.10">
    <property type="entry name" value="ABC transporter involved in vitamin B12 uptake, BtuC"/>
    <property type="match status" value="1"/>
</dbReference>
<comment type="caution">
    <text evidence="10">The sequence shown here is derived from an EMBL/GenBank/DDBJ whole genome shotgun (WGS) entry which is preliminary data.</text>
</comment>
<keyword evidence="11" id="KW-1185">Reference proteome</keyword>
<feature type="transmembrane region" description="Helical" evidence="9">
    <location>
        <begin position="232"/>
        <end position="257"/>
    </location>
</feature>
<dbReference type="InterPro" id="IPR000522">
    <property type="entry name" value="ABC_transptr_permease_BtuC"/>
</dbReference>
<dbReference type="Pfam" id="PF01032">
    <property type="entry name" value="FecCD"/>
    <property type="match status" value="1"/>
</dbReference>
<accession>A0ABV5QT76</accession>
<evidence type="ECO:0000256" key="1">
    <source>
        <dbReference type="ARBA" id="ARBA00004651"/>
    </source>
</evidence>
<feature type="transmembrane region" description="Helical" evidence="9">
    <location>
        <begin position="116"/>
        <end position="136"/>
    </location>
</feature>
<comment type="subcellular location">
    <subcellularLocation>
        <location evidence="1">Cell membrane</location>
        <topology evidence="1">Multi-pass membrane protein</topology>
    </subcellularLocation>
</comment>
<organism evidence="10 11">
    <name type="scientific">Streptomyces roseoviridis</name>
    <dbReference type="NCBI Taxonomy" id="67361"/>
    <lineage>
        <taxon>Bacteria</taxon>
        <taxon>Bacillati</taxon>
        <taxon>Actinomycetota</taxon>
        <taxon>Actinomycetes</taxon>
        <taxon>Kitasatosporales</taxon>
        <taxon>Streptomycetaceae</taxon>
        <taxon>Streptomyces</taxon>
    </lineage>
</organism>
<keyword evidence="6 9" id="KW-1133">Transmembrane helix</keyword>
<feature type="transmembrane region" description="Helical" evidence="9">
    <location>
        <begin position="143"/>
        <end position="165"/>
    </location>
</feature>
<sequence length="394" mass="39269">MSSSFRQPLLAVAVLLAASVCALCLGTPFVPPHRLPGAVLDGDTTLAGIVVTELRVPRLVLALTAGACLGAAGLVLQEALRNPLAVPEMLGVSSGAALGVAAPLVLALSLPAVVQPLLGLGGAVLGGGLTLLAAGLGRSPSAVLLTGAAVAAALQAALLVLMVMADQLDLQLIYRYLLGSLSARTWDDVTGLWPWLLVALPALVLCAPVLSVMRLGDEDAEALGVRAQRARLAALAVAVVLIAPVTAVCGPVAWVGFLAPHLARWFAPGDGAVRWLPWSAAWGAVVVTVADLPARLALAPVETPAGAWTALLGVPAGVALMRSGGRKRRTHAVDAVSDASVAPAASGGPGGPGGSSRPDALSAPDGPDGPGAPDGGGAPLPAPRAATTEREETR</sequence>
<keyword evidence="3" id="KW-0813">Transport</keyword>
<keyword evidence="7 9" id="KW-0472">Membrane</keyword>
<feature type="transmembrane region" description="Helical" evidence="9">
    <location>
        <begin position="89"/>
        <end position="110"/>
    </location>
</feature>
<feature type="transmembrane region" description="Helical" evidence="9">
    <location>
        <begin position="192"/>
        <end position="212"/>
    </location>
</feature>
<feature type="compositionally biased region" description="Gly residues" evidence="8">
    <location>
        <begin position="368"/>
        <end position="378"/>
    </location>
</feature>
<keyword evidence="4" id="KW-1003">Cell membrane</keyword>
<evidence type="ECO:0000313" key="10">
    <source>
        <dbReference type="EMBL" id="MFB9556700.1"/>
    </source>
</evidence>
<dbReference type="SUPFAM" id="SSF81345">
    <property type="entry name" value="ABC transporter involved in vitamin B12 uptake, BtuC"/>
    <property type="match status" value="1"/>
</dbReference>
<reference evidence="10 11" key="1">
    <citation type="submission" date="2024-09" db="EMBL/GenBank/DDBJ databases">
        <authorList>
            <person name="Sun Q."/>
            <person name="Mori K."/>
        </authorList>
    </citation>
    <scope>NUCLEOTIDE SEQUENCE [LARGE SCALE GENOMIC DNA]</scope>
    <source>
        <strain evidence="10 11">JCM 4414</strain>
    </source>
</reference>
<evidence type="ECO:0000256" key="8">
    <source>
        <dbReference type="SAM" id="MobiDB-lite"/>
    </source>
</evidence>
<gene>
    <name evidence="10" type="ORF">ACFFTP_21225</name>
</gene>
<evidence type="ECO:0000256" key="6">
    <source>
        <dbReference type="ARBA" id="ARBA00022989"/>
    </source>
</evidence>
<evidence type="ECO:0000313" key="11">
    <source>
        <dbReference type="Proteomes" id="UP001589716"/>
    </source>
</evidence>
<feature type="transmembrane region" description="Helical" evidence="9">
    <location>
        <begin position="59"/>
        <end position="77"/>
    </location>
</feature>
<name>A0ABV5QT76_9ACTN</name>
<keyword evidence="5 9" id="KW-0812">Transmembrane</keyword>
<evidence type="ECO:0000256" key="7">
    <source>
        <dbReference type="ARBA" id="ARBA00023136"/>
    </source>
</evidence>
<proteinExistence type="inferred from homology"/>
<evidence type="ECO:0000256" key="5">
    <source>
        <dbReference type="ARBA" id="ARBA00022692"/>
    </source>
</evidence>
<evidence type="ECO:0000256" key="4">
    <source>
        <dbReference type="ARBA" id="ARBA00022475"/>
    </source>
</evidence>
<dbReference type="PANTHER" id="PTHR30472">
    <property type="entry name" value="FERRIC ENTEROBACTIN TRANSPORT SYSTEM PERMEASE PROTEIN"/>
    <property type="match status" value="1"/>
</dbReference>
<dbReference type="RefSeq" id="WP_345484848.1">
    <property type="nucleotide sequence ID" value="NZ_BAAAWU010000001.1"/>
</dbReference>
<dbReference type="EMBL" id="JBHMCT010000013">
    <property type="protein sequence ID" value="MFB9556700.1"/>
    <property type="molecule type" value="Genomic_DNA"/>
</dbReference>
<dbReference type="Proteomes" id="UP001589716">
    <property type="component" value="Unassembled WGS sequence"/>
</dbReference>
<feature type="compositionally biased region" description="Low complexity" evidence="8">
    <location>
        <begin position="355"/>
        <end position="366"/>
    </location>
</feature>
<dbReference type="InterPro" id="IPR037294">
    <property type="entry name" value="ABC_BtuC-like"/>
</dbReference>
<evidence type="ECO:0000256" key="3">
    <source>
        <dbReference type="ARBA" id="ARBA00022448"/>
    </source>
</evidence>
<dbReference type="PANTHER" id="PTHR30472:SF37">
    <property type="entry name" value="FE(3+) DICITRATE TRANSPORT SYSTEM PERMEASE PROTEIN FECD-RELATED"/>
    <property type="match status" value="1"/>
</dbReference>
<feature type="transmembrane region" description="Helical" evidence="9">
    <location>
        <begin position="305"/>
        <end position="321"/>
    </location>
</feature>
<evidence type="ECO:0000256" key="2">
    <source>
        <dbReference type="ARBA" id="ARBA00007935"/>
    </source>
</evidence>
<dbReference type="CDD" id="cd06550">
    <property type="entry name" value="TM_ABC_iron-siderophores_like"/>
    <property type="match status" value="1"/>
</dbReference>
<evidence type="ECO:0000256" key="9">
    <source>
        <dbReference type="SAM" id="Phobius"/>
    </source>
</evidence>
<comment type="similarity">
    <text evidence="2">Belongs to the binding-protein-dependent transport system permease family. FecCD subfamily.</text>
</comment>